<accession>A0A410JU87</accession>
<dbReference type="OrthoDB" id="1522162at2"/>
<dbReference type="InterPro" id="IPR028098">
    <property type="entry name" value="Glyco_trans_4-like_N"/>
</dbReference>
<reference evidence="3 4" key="1">
    <citation type="submission" date="2019-01" db="EMBL/GenBank/DDBJ databases">
        <title>Whole Genome of Ornithobacterium rhinotracheale FARPER-174b.</title>
        <authorList>
            <person name="Tataje-Lavanda L.A."/>
            <person name="Montalvan A."/>
            <person name="Montesinos R."/>
            <person name="Zimic M."/>
            <person name="Fernandez-Sanchez M."/>
            <person name="Fernandez-Diaz M."/>
        </authorList>
    </citation>
    <scope>NUCLEOTIDE SEQUENCE [LARGE SCALE GENOMIC DNA]</scope>
    <source>
        <strain evidence="3 4">FARPER-174b</strain>
    </source>
</reference>
<protein>
    <submittedName>
        <fullName evidence="3">Glycosyltransferase family 1 protein</fullName>
    </submittedName>
</protein>
<organism evidence="3 4">
    <name type="scientific">Ornithobacterium rhinotracheale</name>
    <dbReference type="NCBI Taxonomy" id="28251"/>
    <lineage>
        <taxon>Bacteria</taxon>
        <taxon>Pseudomonadati</taxon>
        <taxon>Bacteroidota</taxon>
        <taxon>Flavobacteriia</taxon>
        <taxon>Flavobacteriales</taxon>
        <taxon>Weeksellaceae</taxon>
        <taxon>Ornithobacterium</taxon>
    </lineage>
</organism>
<dbReference type="Pfam" id="PF00534">
    <property type="entry name" value="Glycos_transf_1"/>
    <property type="match status" value="1"/>
</dbReference>
<dbReference type="PANTHER" id="PTHR12526:SF630">
    <property type="entry name" value="GLYCOSYLTRANSFERASE"/>
    <property type="match status" value="1"/>
</dbReference>
<evidence type="ECO:0000259" key="1">
    <source>
        <dbReference type="Pfam" id="PF00534"/>
    </source>
</evidence>
<dbReference type="SUPFAM" id="SSF53756">
    <property type="entry name" value="UDP-Glycosyltransferase/glycogen phosphorylase"/>
    <property type="match status" value="1"/>
</dbReference>
<feature type="domain" description="Glycosyltransferase subfamily 4-like N-terminal" evidence="2">
    <location>
        <begin position="16"/>
        <end position="170"/>
    </location>
</feature>
<dbReference type="EMBL" id="CP035107">
    <property type="protein sequence ID" value="QAR31752.1"/>
    <property type="molecule type" value="Genomic_DNA"/>
</dbReference>
<dbReference type="InterPro" id="IPR001296">
    <property type="entry name" value="Glyco_trans_1"/>
</dbReference>
<proteinExistence type="predicted"/>
<dbReference type="AlphaFoldDB" id="A0A410JU87"/>
<evidence type="ECO:0000259" key="2">
    <source>
        <dbReference type="Pfam" id="PF13439"/>
    </source>
</evidence>
<evidence type="ECO:0000313" key="3">
    <source>
        <dbReference type="EMBL" id="QAR31752.1"/>
    </source>
</evidence>
<dbReference type="Pfam" id="PF13439">
    <property type="entry name" value="Glyco_transf_4"/>
    <property type="match status" value="1"/>
</dbReference>
<gene>
    <name evidence="3" type="ORF">EQP59_10570</name>
</gene>
<feature type="domain" description="Glycosyl transferase family 1" evidence="1">
    <location>
        <begin position="177"/>
        <end position="345"/>
    </location>
</feature>
<dbReference type="GO" id="GO:0016757">
    <property type="term" value="F:glycosyltransferase activity"/>
    <property type="evidence" value="ECO:0007669"/>
    <property type="project" value="InterPro"/>
</dbReference>
<dbReference type="Gene3D" id="3.40.50.2000">
    <property type="entry name" value="Glycogen Phosphorylase B"/>
    <property type="match status" value="2"/>
</dbReference>
<evidence type="ECO:0000313" key="4">
    <source>
        <dbReference type="Proteomes" id="UP000287701"/>
    </source>
</evidence>
<sequence>MSMKVLHLSGSKHHWSGNEQQLADLIENLSALGVENHILCYEDSEIQKYALKKGIKVCALPRKSIYSPSLAKALRDYIRREHIEVIHAHTSNFLTLYLVADLLFSLKTPTVFSRKGFSEKSSFVSRYKYNYKNIDATICVSGAVRENLKQFVKPENHHKLRVIYDGIKVESSQKEMPDLRQKYQIPQDAFLLGNIANHVPAKDLETLVRTMDYLIHTLGKENVYCVQIGKETEFTPALEALAKELNVDRQLIFVGQIAEAKYYLPQFDVFVMSSQSEGLPLTVYESFLNKIPVVSTKAGGVAEAITDAENGLICEIKDYKTLAQKINTLIENPALKQEYAEKAYEVLLEKFDAKLCAKNTKDLYQEAIENRKK</sequence>
<dbReference type="CDD" id="cd03801">
    <property type="entry name" value="GT4_PimA-like"/>
    <property type="match status" value="1"/>
</dbReference>
<keyword evidence="3" id="KW-0808">Transferase</keyword>
<dbReference type="PANTHER" id="PTHR12526">
    <property type="entry name" value="GLYCOSYLTRANSFERASE"/>
    <property type="match status" value="1"/>
</dbReference>
<name>A0A410JU87_ORNRH</name>
<dbReference type="Proteomes" id="UP000287701">
    <property type="component" value="Chromosome"/>
</dbReference>